<evidence type="ECO:0000313" key="4">
    <source>
        <dbReference type="Proteomes" id="UP001430804"/>
    </source>
</evidence>
<organism evidence="2 4">
    <name type="scientific">Pseudohoeflea coraliihabitans</name>
    <dbReference type="NCBI Taxonomy" id="2860393"/>
    <lineage>
        <taxon>Bacteria</taxon>
        <taxon>Pseudomonadati</taxon>
        <taxon>Pseudomonadota</taxon>
        <taxon>Alphaproteobacteria</taxon>
        <taxon>Hyphomicrobiales</taxon>
        <taxon>Rhizobiaceae</taxon>
        <taxon>Pseudohoeflea</taxon>
    </lineage>
</organism>
<comment type="caution">
    <text evidence="2">The sequence shown here is derived from an EMBL/GenBank/DDBJ whole genome shotgun (WGS) entry which is preliminary data.</text>
</comment>
<keyword evidence="1" id="KW-0812">Transmembrane</keyword>
<dbReference type="Proteomes" id="UP001430804">
    <property type="component" value="Unassembled WGS sequence"/>
</dbReference>
<evidence type="ECO:0000313" key="3">
    <source>
        <dbReference type="EMBL" id="MBW3098566.1"/>
    </source>
</evidence>
<protein>
    <submittedName>
        <fullName evidence="2">Uncharacterized protein</fullName>
    </submittedName>
</protein>
<gene>
    <name evidence="2" type="ORF">KY465_11100</name>
    <name evidence="3" type="ORF">KY465_14880</name>
</gene>
<reference evidence="2" key="1">
    <citation type="submission" date="2021-07" db="EMBL/GenBank/DDBJ databases">
        <title>Pseudohoeflea marina sp. nov. a polyhydroxyalcanoate-producing bacterium.</title>
        <authorList>
            <person name="Zheng W."/>
            <person name="Yu S."/>
            <person name="Huang Y."/>
        </authorList>
    </citation>
    <scope>NUCLEOTIDE SEQUENCE</scope>
    <source>
        <strain evidence="2">DP4N28-3</strain>
    </source>
</reference>
<keyword evidence="4" id="KW-1185">Reference proteome</keyword>
<sequence>MKSSDYICDFSWLVYFAFFGMACGALLLIGALGGLIWFIVNHVQIV</sequence>
<keyword evidence="1" id="KW-0472">Membrane</keyword>
<dbReference type="PROSITE" id="PS51257">
    <property type="entry name" value="PROKAR_LIPOPROTEIN"/>
    <property type="match status" value="1"/>
</dbReference>
<name>A0ABS6WPJ1_9HYPH</name>
<proteinExistence type="predicted"/>
<accession>A0ABS6WPJ1</accession>
<dbReference type="EMBL" id="JAHWQX010000004">
    <property type="protein sequence ID" value="MBW3098566.1"/>
    <property type="molecule type" value="Genomic_DNA"/>
</dbReference>
<dbReference type="EMBL" id="JAHWQX010000003">
    <property type="protein sequence ID" value="MBW3097825.1"/>
    <property type="molecule type" value="Genomic_DNA"/>
</dbReference>
<evidence type="ECO:0000256" key="1">
    <source>
        <dbReference type="SAM" id="Phobius"/>
    </source>
</evidence>
<evidence type="ECO:0000313" key="2">
    <source>
        <dbReference type="EMBL" id="MBW3097825.1"/>
    </source>
</evidence>
<keyword evidence="1" id="KW-1133">Transmembrane helix</keyword>
<feature type="transmembrane region" description="Helical" evidence="1">
    <location>
        <begin position="12"/>
        <end position="40"/>
    </location>
</feature>
<dbReference type="RefSeq" id="WP_219201790.1">
    <property type="nucleotide sequence ID" value="NZ_JAHWQX010000003.1"/>
</dbReference>